<proteinExistence type="inferred from homology"/>
<evidence type="ECO:0000256" key="2">
    <source>
        <dbReference type="ARBA" id="ARBA00022723"/>
    </source>
</evidence>
<evidence type="ECO:0000259" key="7">
    <source>
        <dbReference type="PROSITE" id="PS50846"/>
    </source>
</evidence>
<dbReference type="SUPFAM" id="SSF55008">
    <property type="entry name" value="HMA, heavy metal-associated domain"/>
    <property type="match status" value="1"/>
</dbReference>
<keyword evidence="1" id="KW-0488">Methylation</keyword>
<dbReference type="CDD" id="cd00371">
    <property type="entry name" value="HMA"/>
    <property type="match status" value="1"/>
</dbReference>
<comment type="similarity">
    <text evidence="5">Belongs to the HIPP family.</text>
</comment>
<feature type="compositionally biased region" description="Low complexity" evidence="6">
    <location>
        <begin position="312"/>
        <end position="335"/>
    </location>
</feature>
<feature type="region of interest" description="Disordered" evidence="6">
    <location>
        <begin position="371"/>
        <end position="424"/>
    </location>
</feature>
<feature type="compositionally biased region" description="Low complexity" evidence="6">
    <location>
        <begin position="544"/>
        <end position="555"/>
    </location>
</feature>
<dbReference type="InterPro" id="IPR006121">
    <property type="entry name" value="HMA_dom"/>
</dbReference>
<evidence type="ECO:0000256" key="6">
    <source>
        <dbReference type="SAM" id="MobiDB-lite"/>
    </source>
</evidence>
<evidence type="ECO:0000313" key="8">
    <source>
        <dbReference type="EMBL" id="KAK0576336.1"/>
    </source>
</evidence>
<dbReference type="PROSITE" id="PS50846">
    <property type="entry name" value="HMA_2"/>
    <property type="match status" value="1"/>
</dbReference>
<name>A0AA39RMY0_ACESA</name>
<dbReference type="GO" id="GO:0046872">
    <property type="term" value="F:metal ion binding"/>
    <property type="evidence" value="ECO:0007669"/>
    <property type="project" value="UniProtKB-KW"/>
</dbReference>
<reference evidence="8" key="1">
    <citation type="journal article" date="2022" name="Plant J.">
        <title>Strategies of tolerance reflected in two North American maple genomes.</title>
        <authorList>
            <person name="McEvoy S.L."/>
            <person name="Sezen U.U."/>
            <person name="Trouern-Trend A."/>
            <person name="McMahon S.M."/>
            <person name="Schaberg P.G."/>
            <person name="Yang J."/>
            <person name="Wegrzyn J.L."/>
            <person name="Swenson N.G."/>
        </authorList>
    </citation>
    <scope>NUCLEOTIDE SEQUENCE</scope>
    <source>
        <strain evidence="8">NS2018</strain>
    </source>
</reference>
<protein>
    <recommendedName>
        <fullName evidence="7">HMA domain-containing protein</fullName>
    </recommendedName>
</protein>
<feature type="region of interest" description="Disordered" evidence="6">
    <location>
        <begin position="450"/>
        <end position="557"/>
    </location>
</feature>
<feature type="domain" description="HMA" evidence="7">
    <location>
        <begin position="243"/>
        <end position="306"/>
    </location>
</feature>
<dbReference type="PANTHER" id="PTHR45868">
    <property type="entry name" value="HEAVY METAL-ASSOCIATED ISOPRENYLATED PLANT PROTEIN 33-RELATED"/>
    <property type="match status" value="1"/>
</dbReference>
<keyword evidence="2" id="KW-0479">Metal-binding</keyword>
<accession>A0AA39RMY0</accession>
<feature type="compositionally biased region" description="Basic and acidic residues" evidence="6">
    <location>
        <begin position="460"/>
        <end position="469"/>
    </location>
</feature>
<evidence type="ECO:0000256" key="5">
    <source>
        <dbReference type="ARBA" id="ARBA00024045"/>
    </source>
</evidence>
<dbReference type="Pfam" id="PF00403">
    <property type="entry name" value="HMA"/>
    <property type="match status" value="1"/>
</dbReference>
<dbReference type="AlphaFoldDB" id="A0AA39RMY0"/>
<feature type="compositionally biased region" description="Acidic residues" evidence="6">
    <location>
        <begin position="380"/>
        <end position="409"/>
    </location>
</feature>
<dbReference type="Gene3D" id="3.30.70.100">
    <property type="match status" value="1"/>
</dbReference>
<gene>
    <name evidence="8" type="ORF">LWI29_015629</name>
</gene>
<feature type="region of interest" description="Disordered" evidence="6">
    <location>
        <begin position="306"/>
        <end position="354"/>
    </location>
</feature>
<sequence length="662" mass="71212">MQSQKADGQVRPGESEFDSGGSIQSEEMAVEWGRAKNRDVKSQTISSTPEVIVYHHLDKEVNNVDSNGTATTAINGDQETVCASGMVDSNGTEKTAINSEVLMGCDLEEEIFGLYGKTFESLPIIPATPNHSDWVEREAHEILEQPSSEYTDGKLDQPIVNADSFQPCSGNPIVPSGSIDLPTRVTVSNTGQRYSRIRKLGIPRTISDVQCGKRKSAPVKGFEDNGSKKARRFSEVSGSEDDSCKIETEVNIDCDGCKSKVKKLLQKIDGVYTTAIDVEQGKVIVTGNVDPAILIRKLEKSGKRAELWGPPQKNNHQNLINNNNNKSHKVGNNNQPKSVKFGGGGQQQQQQQQLLMQQLKGSKDMLMPHKEKKSVKFNLPEDDSDDFDDGDGDFDDEEDGEFDYDDFDDDGHHLPKPNKGMMINEPDMNIKKGGGGGGKKGGGIDITTLMMGRNGGKKGISKEDVNKGGKKDKRSGKRSGGFFGFGKKKGGESKNSEISSGGGLLGFGKKSKDEEVSTHKNGSGAGGNNNGPKKAGHGGGGKNMGPMGQMGQMGNYTMGPPMANHPMGPVGVPAVPGMAASAAGGYYQGMGPGNNPYENQQYMAMMMNQQARMNGGNDMYQPMMYARPPPAVNYGAPPMAPHASDNYTHYFSDENANNCSVM</sequence>
<dbReference type="InterPro" id="IPR036163">
    <property type="entry name" value="HMA_dom_sf"/>
</dbReference>
<feature type="region of interest" description="Disordered" evidence="6">
    <location>
        <begin position="1"/>
        <end position="29"/>
    </location>
</feature>
<keyword evidence="4" id="KW-0636">Prenylation</keyword>
<reference evidence="8" key="2">
    <citation type="submission" date="2023-06" db="EMBL/GenBank/DDBJ databases">
        <authorList>
            <person name="Swenson N.G."/>
            <person name="Wegrzyn J.L."/>
            <person name="Mcevoy S.L."/>
        </authorList>
    </citation>
    <scope>NUCLEOTIDE SEQUENCE</scope>
    <source>
        <strain evidence="8">NS2018</strain>
        <tissue evidence="8">Leaf</tissue>
    </source>
</reference>
<organism evidence="8 9">
    <name type="scientific">Acer saccharum</name>
    <name type="common">Sugar maple</name>
    <dbReference type="NCBI Taxonomy" id="4024"/>
    <lineage>
        <taxon>Eukaryota</taxon>
        <taxon>Viridiplantae</taxon>
        <taxon>Streptophyta</taxon>
        <taxon>Embryophyta</taxon>
        <taxon>Tracheophyta</taxon>
        <taxon>Spermatophyta</taxon>
        <taxon>Magnoliopsida</taxon>
        <taxon>eudicotyledons</taxon>
        <taxon>Gunneridae</taxon>
        <taxon>Pentapetalae</taxon>
        <taxon>rosids</taxon>
        <taxon>malvids</taxon>
        <taxon>Sapindales</taxon>
        <taxon>Sapindaceae</taxon>
        <taxon>Hippocastanoideae</taxon>
        <taxon>Acereae</taxon>
        <taxon>Acer</taxon>
    </lineage>
</organism>
<dbReference type="EMBL" id="JAUESC010000386">
    <property type="protein sequence ID" value="KAK0576336.1"/>
    <property type="molecule type" value="Genomic_DNA"/>
</dbReference>
<evidence type="ECO:0000313" key="9">
    <source>
        <dbReference type="Proteomes" id="UP001168877"/>
    </source>
</evidence>
<evidence type="ECO:0000256" key="1">
    <source>
        <dbReference type="ARBA" id="ARBA00022481"/>
    </source>
</evidence>
<comment type="caution">
    <text evidence="8">The sequence shown here is derived from an EMBL/GenBank/DDBJ whole genome shotgun (WGS) entry which is preliminary data.</text>
</comment>
<evidence type="ECO:0000256" key="3">
    <source>
        <dbReference type="ARBA" id="ARBA00023288"/>
    </source>
</evidence>
<evidence type="ECO:0000256" key="4">
    <source>
        <dbReference type="ARBA" id="ARBA00023289"/>
    </source>
</evidence>
<keyword evidence="3" id="KW-0449">Lipoprotein</keyword>
<keyword evidence="9" id="KW-1185">Reference proteome</keyword>
<dbReference type="PANTHER" id="PTHR45868:SF83">
    <property type="entry name" value="HEAVY METAL-ASSOCIATED ISOPRENYLATED PLANT PROTEIN 33"/>
    <property type="match status" value="1"/>
</dbReference>
<dbReference type="Proteomes" id="UP001168877">
    <property type="component" value="Unassembled WGS sequence"/>
</dbReference>